<sequence length="106" mass="11794">MLHDDGNIPEGSAEGRSNEEAGGCAKAFFALLKDAEKELYPGCKELTKLSFIVRLYQIKCLFGLSNRACEAVLQLFTEAFPKGHCIPNSLEKVQKIIRDLGLDYQK</sequence>
<reference evidence="3" key="2">
    <citation type="journal article" date="2017" name="Nat. Plants">
        <title>The Aegilops tauschii genome reveals multiple impacts of transposons.</title>
        <authorList>
            <person name="Zhao G."/>
            <person name="Zou C."/>
            <person name="Li K."/>
            <person name="Wang K."/>
            <person name="Li T."/>
            <person name="Gao L."/>
            <person name="Zhang X."/>
            <person name="Wang H."/>
            <person name="Yang Z."/>
            <person name="Liu X."/>
            <person name="Jiang W."/>
            <person name="Mao L."/>
            <person name="Kong X."/>
            <person name="Jiao Y."/>
            <person name="Jia J."/>
        </authorList>
    </citation>
    <scope>NUCLEOTIDE SEQUENCE [LARGE SCALE GENOMIC DNA]</scope>
    <source>
        <strain evidence="3">cv. AL8/78</strain>
    </source>
</reference>
<evidence type="ECO:0000256" key="1">
    <source>
        <dbReference type="SAM" id="MobiDB-lite"/>
    </source>
</evidence>
<dbReference type="PANTHER" id="PTHR10775:SF177">
    <property type="entry name" value="TNP2, PARTIAL"/>
    <property type="match status" value="1"/>
</dbReference>
<dbReference type="Gramene" id="AET6Gv20001200.1">
    <property type="protein sequence ID" value="AET6Gv20001200.1"/>
    <property type="gene ID" value="AET6Gv20001200"/>
</dbReference>
<organism evidence="2 3">
    <name type="scientific">Aegilops tauschii subsp. strangulata</name>
    <name type="common">Goatgrass</name>
    <dbReference type="NCBI Taxonomy" id="200361"/>
    <lineage>
        <taxon>Eukaryota</taxon>
        <taxon>Viridiplantae</taxon>
        <taxon>Streptophyta</taxon>
        <taxon>Embryophyta</taxon>
        <taxon>Tracheophyta</taxon>
        <taxon>Spermatophyta</taxon>
        <taxon>Magnoliopsida</taxon>
        <taxon>Liliopsida</taxon>
        <taxon>Poales</taxon>
        <taxon>Poaceae</taxon>
        <taxon>BOP clade</taxon>
        <taxon>Pooideae</taxon>
        <taxon>Triticodae</taxon>
        <taxon>Triticeae</taxon>
        <taxon>Triticinae</taxon>
        <taxon>Aegilops</taxon>
    </lineage>
</organism>
<dbReference type="EnsemblPlants" id="AET6Gv20001200.1">
    <property type="protein sequence ID" value="AET6Gv20001200.1"/>
    <property type="gene ID" value="AET6Gv20001200"/>
</dbReference>
<dbReference type="PANTHER" id="PTHR10775">
    <property type="entry name" value="OS08G0208400 PROTEIN"/>
    <property type="match status" value="1"/>
</dbReference>
<reference evidence="2" key="4">
    <citation type="submission" date="2019-03" db="UniProtKB">
        <authorList>
            <consortium name="EnsemblPlants"/>
        </authorList>
    </citation>
    <scope>IDENTIFICATION</scope>
</reference>
<dbReference type="Proteomes" id="UP000015105">
    <property type="component" value="Chromosome 6D"/>
</dbReference>
<accession>A0A453MN89</accession>
<evidence type="ECO:0000313" key="2">
    <source>
        <dbReference type="EnsemblPlants" id="AET6Gv20001200.1"/>
    </source>
</evidence>
<dbReference type="AlphaFoldDB" id="A0A453MN89"/>
<protein>
    <submittedName>
        <fullName evidence="2">Uncharacterized protein</fullName>
    </submittedName>
</protein>
<reference evidence="2" key="5">
    <citation type="journal article" date="2021" name="G3 (Bethesda)">
        <title>Aegilops tauschii genome assembly Aet v5.0 features greater sequence contiguity and improved annotation.</title>
        <authorList>
            <person name="Wang L."/>
            <person name="Zhu T."/>
            <person name="Rodriguez J.C."/>
            <person name="Deal K.R."/>
            <person name="Dubcovsky J."/>
            <person name="McGuire P.E."/>
            <person name="Lux T."/>
            <person name="Spannagl M."/>
            <person name="Mayer K.F.X."/>
            <person name="Baldrich P."/>
            <person name="Meyers B.C."/>
            <person name="Huo N."/>
            <person name="Gu Y.Q."/>
            <person name="Zhou H."/>
            <person name="Devos K.M."/>
            <person name="Bennetzen J.L."/>
            <person name="Unver T."/>
            <person name="Budak H."/>
            <person name="Gulick P.J."/>
            <person name="Galiba G."/>
            <person name="Kalapos B."/>
            <person name="Nelson D.R."/>
            <person name="Li P."/>
            <person name="You F.M."/>
            <person name="Luo M.C."/>
            <person name="Dvorak J."/>
        </authorList>
    </citation>
    <scope>NUCLEOTIDE SEQUENCE [LARGE SCALE GENOMIC DNA]</scope>
    <source>
        <strain evidence="2">cv. AL8/78</strain>
    </source>
</reference>
<reference evidence="3" key="1">
    <citation type="journal article" date="2014" name="Science">
        <title>Ancient hybridizations among the ancestral genomes of bread wheat.</title>
        <authorList>
            <consortium name="International Wheat Genome Sequencing Consortium,"/>
            <person name="Marcussen T."/>
            <person name="Sandve S.R."/>
            <person name="Heier L."/>
            <person name="Spannagl M."/>
            <person name="Pfeifer M."/>
            <person name="Jakobsen K.S."/>
            <person name="Wulff B.B."/>
            <person name="Steuernagel B."/>
            <person name="Mayer K.F."/>
            <person name="Olsen O.A."/>
        </authorList>
    </citation>
    <scope>NUCLEOTIDE SEQUENCE [LARGE SCALE GENOMIC DNA]</scope>
    <source>
        <strain evidence="3">cv. AL8/78</strain>
    </source>
</reference>
<name>A0A453MN89_AEGTS</name>
<reference evidence="2" key="3">
    <citation type="journal article" date="2017" name="Nature">
        <title>Genome sequence of the progenitor of the wheat D genome Aegilops tauschii.</title>
        <authorList>
            <person name="Luo M.C."/>
            <person name="Gu Y.Q."/>
            <person name="Puiu D."/>
            <person name="Wang H."/>
            <person name="Twardziok S.O."/>
            <person name="Deal K.R."/>
            <person name="Huo N."/>
            <person name="Zhu T."/>
            <person name="Wang L."/>
            <person name="Wang Y."/>
            <person name="McGuire P.E."/>
            <person name="Liu S."/>
            <person name="Long H."/>
            <person name="Ramasamy R.K."/>
            <person name="Rodriguez J.C."/>
            <person name="Van S.L."/>
            <person name="Yuan L."/>
            <person name="Wang Z."/>
            <person name="Xia Z."/>
            <person name="Xiao L."/>
            <person name="Anderson O.D."/>
            <person name="Ouyang S."/>
            <person name="Liang Y."/>
            <person name="Zimin A.V."/>
            <person name="Pertea G."/>
            <person name="Qi P."/>
            <person name="Bennetzen J.L."/>
            <person name="Dai X."/>
            <person name="Dawson M.W."/>
            <person name="Muller H.G."/>
            <person name="Kugler K."/>
            <person name="Rivarola-Duarte L."/>
            <person name="Spannagl M."/>
            <person name="Mayer K.F.X."/>
            <person name="Lu F.H."/>
            <person name="Bevan M.W."/>
            <person name="Leroy P."/>
            <person name="Li P."/>
            <person name="You F.M."/>
            <person name="Sun Q."/>
            <person name="Liu Z."/>
            <person name="Lyons E."/>
            <person name="Wicker T."/>
            <person name="Salzberg S.L."/>
            <person name="Devos K.M."/>
            <person name="Dvorak J."/>
        </authorList>
    </citation>
    <scope>NUCLEOTIDE SEQUENCE [LARGE SCALE GENOMIC DNA]</scope>
    <source>
        <strain evidence="2">cv. AL8/78</strain>
    </source>
</reference>
<feature type="region of interest" description="Disordered" evidence="1">
    <location>
        <begin position="1"/>
        <end position="20"/>
    </location>
</feature>
<evidence type="ECO:0000313" key="3">
    <source>
        <dbReference type="Proteomes" id="UP000015105"/>
    </source>
</evidence>
<proteinExistence type="predicted"/>
<keyword evidence="3" id="KW-1185">Reference proteome</keyword>